<keyword evidence="2" id="KW-1185">Reference proteome</keyword>
<sequence length="138" mass="15647">MDEMRQMSKRVDPAELLLQVPTRYLLVGTCDSRFAGVAKFLPTKIVYAFEHPEHRKVEMHMAYEHMRGVLPRLGGGGGAPGELRFRIVNPLAYFSREYDHTNEAHDLRIGFESVADYRRFEAKVLPHVNAGCGSLAET</sequence>
<dbReference type="EMBL" id="JWZX01002296">
    <property type="protein sequence ID" value="KOO30099.1"/>
    <property type="molecule type" value="Genomic_DNA"/>
</dbReference>
<proteinExistence type="predicted"/>
<evidence type="ECO:0000313" key="2">
    <source>
        <dbReference type="Proteomes" id="UP000037460"/>
    </source>
</evidence>
<name>A0A0M0JU68_9EUKA</name>
<comment type="caution">
    <text evidence="1">The sequence shown here is derived from an EMBL/GenBank/DDBJ whole genome shotgun (WGS) entry which is preliminary data.</text>
</comment>
<accession>A0A0M0JU68</accession>
<evidence type="ECO:0000313" key="1">
    <source>
        <dbReference type="EMBL" id="KOO30099.1"/>
    </source>
</evidence>
<reference evidence="2" key="1">
    <citation type="journal article" date="2015" name="PLoS Genet.">
        <title>Genome Sequence and Transcriptome Analyses of Chrysochromulina tobin: Metabolic Tools for Enhanced Algal Fitness in the Prominent Order Prymnesiales (Haptophyceae).</title>
        <authorList>
            <person name="Hovde B.T."/>
            <person name="Deodato C.R."/>
            <person name="Hunsperger H.M."/>
            <person name="Ryken S.A."/>
            <person name="Yost W."/>
            <person name="Jha R.K."/>
            <person name="Patterson J."/>
            <person name="Monnat R.J. Jr."/>
            <person name="Barlow S.B."/>
            <person name="Starkenburg S.R."/>
            <person name="Cattolico R.A."/>
        </authorList>
    </citation>
    <scope>NUCLEOTIDE SEQUENCE</scope>
    <source>
        <strain evidence="2">CCMP291</strain>
    </source>
</reference>
<dbReference type="Proteomes" id="UP000037460">
    <property type="component" value="Unassembled WGS sequence"/>
</dbReference>
<organism evidence="1 2">
    <name type="scientific">Chrysochromulina tobinii</name>
    <dbReference type="NCBI Taxonomy" id="1460289"/>
    <lineage>
        <taxon>Eukaryota</taxon>
        <taxon>Haptista</taxon>
        <taxon>Haptophyta</taxon>
        <taxon>Prymnesiophyceae</taxon>
        <taxon>Prymnesiales</taxon>
        <taxon>Chrysochromulinaceae</taxon>
        <taxon>Chrysochromulina</taxon>
    </lineage>
</organism>
<protein>
    <submittedName>
        <fullName evidence="1">Uncharacterized protein</fullName>
    </submittedName>
</protein>
<gene>
    <name evidence="1" type="ORF">Ctob_004220</name>
</gene>
<dbReference type="AlphaFoldDB" id="A0A0M0JU68"/>